<evidence type="ECO:0000256" key="7">
    <source>
        <dbReference type="ARBA" id="ARBA00035120"/>
    </source>
</evidence>
<keyword evidence="10" id="KW-0479">Metal-binding</keyword>
<dbReference type="OrthoDB" id="9799631at2"/>
<keyword evidence="10" id="KW-0406">Ion transport</keyword>
<sequence length="133" mass="14362">MKEIFYIGIGGIVGTLCRYGIQLWMPVTNEGFPWAVLLINAIGSLFLGWFFTIAVPGKITPQLRLAIGTGFTGAFTTFSTFTLDIVRLSEGGMWGEAVIYLVVSLFAGLLLCALGIKVGQRMLVKPMQDGVAP</sequence>
<keyword evidence="10" id="KW-0915">Sodium</keyword>
<dbReference type="RefSeq" id="WP_053779122.1">
    <property type="nucleotide sequence ID" value="NZ_LITU01000015.1"/>
</dbReference>
<evidence type="ECO:0000313" key="11">
    <source>
        <dbReference type="EMBL" id="KOY18211.1"/>
    </source>
</evidence>
<dbReference type="PATRIC" id="fig|1705561.3.peg.3049"/>
<keyword evidence="2 10" id="KW-1003">Cell membrane</keyword>
<keyword evidence="4 10" id="KW-1133">Transmembrane helix</keyword>
<dbReference type="PANTHER" id="PTHR28259:SF1">
    <property type="entry name" value="FLUORIDE EXPORT PROTEIN 1-RELATED"/>
    <property type="match status" value="1"/>
</dbReference>
<evidence type="ECO:0000256" key="4">
    <source>
        <dbReference type="ARBA" id="ARBA00022989"/>
    </source>
</evidence>
<dbReference type="Proteomes" id="UP000037688">
    <property type="component" value="Unassembled WGS sequence"/>
</dbReference>
<keyword evidence="12" id="KW-1185">Reference proteome</keyword>
<comment type="similarity">
    <text evidence="7 10">Belongs to the fluoride channel Fluc/FEX (TC 1.A.43) family.</text>
</comment>
<evidence type="ECO:0000256" key="2">
    <source>
        <dbReference type="ARBA" id="ARBA00022475"/>
    </source>
</evidence>
<evidence type="ECO:0000256" key="3">
    <source>
        <dbReference type="ARBA" id="ARBA00022692"/>
    </source>
</evidence>
<accession>A0A0N0UIJ2</accession>
<feature type="binding site" evidence="10">
    <location>
        <position position="73"/>
    </location>
    <ligand>
        <name>Na(+)</name>
        <dbReference type="ChEBI" id="CHEBI:29101"/>
        <note>structural</note>
    </ligand>
</feature>
<evidence type="ECO:0000256" key="10">
    <source>
        <dbReference type="HAMAP-Rule" id="MF_00454"/>
    </source>
</evidence>
<dbReference type="GO" id="GO:0005886">
    <property type="term" value="C:plasma membrane"/>
    <property type="evidence" value="ECO:0007669"/>
    <property type="project" value="UniProtKB-SubCell"/>
</dbReference>
<comment type="caution">
    <text evidence="11">The sequence shown here is derived from an EMBL/GenBank/DDBJ whole genome shotgun (WGS) entry which is preliminary data.</text>
</comment>
<dbReference type="PANTHER" id="PTHR28259">
    <property type="entry name" value="FLUORIDE EXPORT PROTEIN 1-RELATED"/>
    <property type="match status" value="1"/>
</dbReference>
<evidence type="ECO:0000256" key="6">
    <source>
        <dbReference type="ARBA" id="ARBA00023303"/>
    </source>
</evidence>
<dbReference type="GO" id="GO:0140114">
    <property type="term" value="P:cellular detoxification of fluoride"/>
    <property type="evidence" value="ECO:0007669"/>
    <property type="project" value="UniProtKB-UniRule"/>
</dbReference>
<comment type="function">
    <text evidence="9 10">Fluoride-specific ion channel. Important for reducing fluoride concentration in the cell, thus reducing its toxicity.</text>
</comment>
<dbReference type="GO" id="GO:0046872">
    <property type="term" value="F:metal ion binding"/>
    <property type="evidence" value="ECO:0007669"/>
    <property type="project" value="UniProtKB-KW"/>
</dbReference>
<dbReference type="NCBIfam" id="TIGR00494">
    <property type="entry name" value="crcB"/>
    <property type="match status" value="1"/>
</dbReference>
<comment type="catalytic activity">
    <reaction evidence="8">
        <text>fluoride(in) = fluoride(out)</text>
        <dbReference type="Rhea" id="RHEA:76159"/>
        <dbReference type="ChEBI" id="CHEBI:17051"/>
    </reaction>
    <physiologicalReaction direction="left-to-right" evidence="8">
        <dbReference type="Rhea" id="RHEA:76160"/>
    </physiologicalReaction>
</comment>
<proteinExistence type="inferred from homology"/>
<evidence type="ECO:0000256" key="9">
    <source>
        <dbReference type="ARBA" id="ARBA00049940"/>
    </source>
</evidence>
<evidence type="ECO:0000256" key="8">
    <source>
        <dbReference type="ARBA" id="ARBA00035585"/>
    </source>
</evidence>
<evidence type="ECO:0000256" key="1">
    <source>
        <dbReference type="ARBA" id="ARBA00004651"/>
    </source>
</evidence>
<feature type="transmembrane region" description="Helical" evidence="10">
    <location>
        <begin position="65"/>
        <end position="86"/>
    </location>
</feature>
<feature type="binding site" evidence="10">
    <location>
        <position position="76"/>
    </location>
    <ligand>
        <name>Na(+)</name>
        <dbReference type="ChEBI" id="CHEBI:29101"/>
        <note>structural</note>
    </ligand>
</feature>
<organism evidence="11 12">
    <name type="scientific">Paenibacillus xylanivorans</name>
    <dbReference type="NCBI Taxonomy" id="1705561"/>
    <lineage>
        <taxon>Bacteria</taxon>
        <taxon>Bacillati</taxon>
        <taxon>Bacillota</taxon>
        <taxon>Bacilli</taxon>
        <taxon>Bacillales</taxon>
        <taxon>Paenibacillaceae</taxon>
        <taxon>Paenibacillus</taxon>
    </lineage>
</organism>
<evidence type="ECO:0000256" key="5">
    <source>
        <dbReference type="ARBA" id="ARBA00023136"/>
    </source>
</evidence>
<dbReference type="GO" id="GO:0062054">
    <property type="term" value="F:fluoride channel activity"/>
    <property type="evidence" value="ECO:0007669"/>
    <property type="project" value="UniProtKB-UniRule"/>
</dbReference>
<reference evidence="11 12" key="1">
    <citation type="submission" date="2015-08" db="EMBL/GenBank/DDBJ databases">
        <title>Draft genome sequence of cellulolytic and xylanolytic Paenibacillus sp. A59, isolated from a decaying forest soil from Patagonia, Argentina.</title>
        <authorList>
            <person name="Ghio S."/>
            <person name="Caceres A.M."/>
            <person name="Talia P."/>
            <person name="Grasso D."/>
            <person name="Campos E."/>
        </authorList>
    </citation>
    <scope>NUCLEOTIDE SEQUENCE [LARGE SCALE GENOMIC DNA]</scope>
    <source>
        <strain evidence="11 12">A59</strain>
    </source>
</reference>
<dbReference type="Pfam" id="PF02537">
    <property type="entry name" value="CRCB"/>
    <property type="match status" value="1"/>
</dbReference>
<dbReference type="AlphaFoldDB" id="A0A0N0UIJ2"/>
<dbReference type="InterPro" id="IPR003691">
    <property type="entry name" value="FluC"/>
</dbReference>
<evidence type="ECO:0000313" key="12">
    <source>
        <dbReference type="Proteomes" id="UP000037688"/>
    </source>
</evidence>
<keyword evidence="10" id="KW-0813">Transport</keyword>
<keyword evidence="3 10" id="KW-0812">Transmembrane</keyword>
<feature type="transmembrane region" description="Helical" evidence="10">
    <location>
        <begin position="31"/>
        <end position="53"/>
    </location>
</feature>
<gene>
    <name evidence="10" type="primary">fluC</name>
    <name evidence="10" type="synonym">crcB</name>
    <name evidence="11" type="ORF">AMS66_01395</name>
</gene>
<protein>
    <recommendedName>
        <fullName evidence="10">Fluoride-specific ion channel FluC</fullName>
    </recommendedName>
</protein>
<feature type="transmembrane region" description="Helical" evidence="10">
    <location>
        <begin position="98"/>
        <end position="118"/>
    </location>
</feature>
<feature type="transmembrane region" description="Helical" evidence="10">
    <location>
        <begin position="5"/>
        <end position="25"/>
    </location>
</feature>
<keyword evidence="5 10" id="KW-0472">Membrane</keyword>
<dbReference type="HAMAP" id="MF_00454">
    <property type="entry name" value="FluC"/>
    <property type="match status" value="1"/>
</dbReference>
<comment type="activity regulation">
    <text evidence="10">Na(+) is not transported, but it plays an essential structural role and its presence is essential for fluoride channel function.</text>
</comment>
<keyword evidence="6 10" id="KW-0407">Ion channel</keyword>
<name>A0A0N0UIJ2_9BACL</name>
<dbReference type="EMBL" id="LITU01000015">
    <property type="protein sequence ID" value="KOY18211.1"/>
    <property type="molecule type" value="Genomic_DNA"/>
</dbReference>
<comment type="subcellular location">
    <subcellularLocation>
        <location evidence="1 10">Cell membrane</location>
        <topology evidence="1 10">Multi-pass membrane protein</topology>
    </subcellularLocation>
</comment>